<protein>
    <submittedName>
        <fullName evidence="5">Uncharacterized protein</fullName>
    </submittedName>
</protein>
<dbReference type="EnsemblMetazoa" id="PPA17793.1">
    <property type="protein sequence ID" value="PPA17793.1"/>
    <property type="gene ID" value="WBGene00107347"/>
</dbReference>
<keyword evidence="1" id="KW-0479">Metal-binding</keyword>
<dbReference type="SMART" id="SM00726">
    <property type="entry name" value="UIM"/>
    <property type="match status" value="7"/>
</dbReference>
<dbReference type="PANTHER" id="PTHR45969:SF69">
    <property type="entry name" value="FINGER DOMAIN PROTEIN, PUTATIVE (AFU_ORTHOLOGUE AFUA_3G12190)-RELATED"/>
    <property type="match status" value="1"/>
</dbReference>
<evidence type="ECO:0000313" key="5">
    <source>
        <dbReference type="EnsemblMetazoa" id="PPA17793.1"/>
    </source>
</evidence>
<dbReference type="PROSITE" id="PS50330">
    <property type="entry name" value="UIM"/>
    <property type="match status" value="1"/>
</dbReference>
<reference evidence="6" key="1">
    <citation type="journal article" date="2008" name="Nat. Genet.">
        <title>The Pristionchus pacificus genome provides a unique perspective on nematode lifestyle and parasitism.</title>
        <authorList>
            <person name="Dieterich C."/>
            <person name="Clifton S.W."/>
            <person name="Schuster L.N."/>
            <person name="Chinwalla A."/>
            <person name="Delehaunty K."/>
            <person name="Dinkelacker I."/>
            <person name="Fulton L."/>
            <person name="Fulton R."/>
            <person name="Godfrey J."/>
            <person name="Minx P."/>
            <person name="Mitreva M."/>
            <person name="Roeseler W."/>
            <person name="Tian H."/>
            <person name="Witte H."/>
            <person name="Yang S.P."/>
            <person name="Wilson R.K."/>
            <person name="Sommer R.J."/>
        </authorList>
    </citation>
    <scope>NUCLEOTIDE SEQUENCE [LARGE SCALE GENOMIC DNA]</scope>
    <source>
        <strain evidence="6">PS312</strain>
    </source>
</reference>
<dbReference type="InterPro" id="IPR001841">
    <property type="entry name" value="Znf_RING"/>
</dbReference>
<dbReference type="SUPFAM" id="SSF57850">
    <property type="entry name" value="RING/U-box"/>
    <property type="match status" value="2"/>
</dbReference>
<dbReference type="AlphaFoldDB" id="A0A2A6CXZ6"/>
<evidence type="ECO:0000256" key="2">
    <source>
        <dbReference type="ARBA" id="ARBA00022771"/>
    </source>
</evidence>
<dbReference type="PROSITE" id="PS50089">
    <property type="entry name" value="ZF_RING_2"/>
    <property type="match status" value="2"/>
</dbReference>
<evidence type="ECO:0000256" key="3">
    <source>
        <dbReference type="ARBA" id="ARBA00022833"/>
    </source>
</evidence>
<keyword evidence="2" id="KW-0863">Zinc-finger</keyword>
<dbReference type="SMART" id="SM00184">
    <property type="entry name" value="RING"/>
    <property type="match status" value="2"/>
</dbReference>
<accession>A0A2A6CXZ6</accession>
<dbReference type="GO" id="GO:0012505">
    <property type="term" value="C:endomembrane system"/>
    <property type="evidence" value="ECO:0000318"/>
    <property type="project" value="GO_Central"/>
</dbReference>
<dbReference type="GO" id="GO:0043161">
    <property type="term" value="P:proteasome-mediated ubiquitin-dependent protein catabolic process"/>
    <property type="evidence" value="ECO:0000318"/>
    <property type="project" value="GO_Central"/>
</dbReference>
<evidence type="ECO:0000313" key="6">
    <source>
        <dbReference type="Proteomes" id="UP000005239"/>
    </source>
</evidence>
<keyword evidence="3" id="KW-0862">Zinc</keyword>
<dbReference type="CDD" id="cd16448">
    <property type="entry name" value="RING-H2"/>
    <property type="match status" value="1"/>
</dbReference>
<feature type="region of interest" description="Disordered" evidence="4">
    <location>
        <begin position="322"/>
        <end position="357"/>
    </location>
</feature>
<evidence type="ECO:0000256" key="1">
    <source>
        <dbReference type="ARBA" id="ARBA00022723"/>
    </source>
</evidence>
<feature type="region of interest" description="Disordered" evidence="4">
    <location>
        <begin position="428"/>
        <end position="452"/>
    </location>
</feature>
<dbReference type="Pfam" id="PF23625">
    <property type="entry name" value="UIM_2"/>
    <property type="match status" value="1"/>
</dbReference>
<feature type="compositionally biased region" description="Polar residues" evidence="4">
    <location>
        <begin position="322"/>
        <end position="332"/>
    </location>
</feature>
<gene>
    <name evidence="5" type="primary">WBGene00107347</name>
</gene>
<dbReference type="GO" id="GO:0061630">
    <property type="term" value="F:ubiquitin protein ligase activity"/>
    <property type="evidence" value="ECO:0000318"/>
    <property type="project" value="GO_Central"/>
</dbReference>
<proteinExistence type="predicted"/>
<name>A0A2A6CXZ6_PRIPA</name>
<keyword evidence="6" id="KW-1185">Reference proteome</keyword>
<dbReference type="GO" id="GO:0008270">
    <property type="term" value="F:zinc ion binding"/>
    <property type="evidence" value="ECO:0007669"/>
    <property type="project" value="UniProtKB-KW"/>
</dbReference>
<dbReference type="Pfam" id="PF13639">
    <property type="entry name" value="zf-RING_2"/>
    <property type="match status" value="2"/>
</dbReference>
<accession>A0A8R1YG09</accession>
<reference evidence="5" key="2">
    <citation type="submission" date="2022-06" db="UniProtKB">
        <authorList>
            <consortium name="EnsemblMetazoa"/>
        </authorList>
    </citation>
    <scope>IDENTIFICATION</scope>
    <source>
        <strain evidence="5">PS312</strain>
    </source>
</reference>
<dbReference type="Gene3D" id="3.30.40.10">
    <property type="entry name" value="Zinc/RING finger domain, C3HC4 (zinc finger)"/>
    <property type="match status" value="2"/>
</dbReference>
<evidence type="ECO:0000256" key="4">
    <source>
        <dbReference type="SAM" id="MobiDB-lite"/>
    </source>
</evidence>
<dbReference type="InterPro" id="IPR003903">
    <property type="entry name" value="UIM_dom"/>
</dbReference>
<feature type="compositionally biased region" description="Basic and acidic residues" evidence="4">
    <location>
        <begin position="341"/>
        <end position="353"/>
    </location>
</feature>
<dbReference type="Pfam" id="PF02809">
    <property type="entry name" value="UIM"/>
    <property type="match status" value="6"/>
</dbReference>
<dbReference type="InterPro" id="IPR013083">
    <property type="entry name" value="Znf_RING/FYVE/PHD"/>
</dbReference>
<sequence length="598" mass="65076">MSIFVALISHFQKMVQPLDKCTICLEDLSSEEICATSCDHLFHTRCLREWFDSVLVRRTCPCCRADVTEIVTVQPNNGTASLYEVPQNEEEAVEMAIALSISEAVSAEEEEESFQLALALSILDLSCTSNEAPPVTKKSARKQIKSLFKRLKRRTMFQPEDNCAICMDSLSTGPVCHPSSCRDFFHKRCLDQWLNTAKSCPCCRAVVTGTVDATASAAGAAAPSPPVPPHIEEMWTRHAANRHEQPQDLSEEEAIQIALALSLADSEEQTPIVNAVEEGDDIQLGLALSRMDDSSTRVTGRSSEVDDDIQLALAISISEAEQTNHAQATNTAEVARVPRSRAPEPEHRTHSEPQDDESMQLAMAMSLSEQTAAADHKKNAVEEKRLRTDVVNRSMYEDIKSLPNFENDEDLQLALALSISLAQQIDTDQKKSAAEEDTAASHQQRTIAPPTVPPTTVSYTTVPFAIVTTITLATPTTPFTITIKPTPAAPSGQGSSNGEMVRPNVASSNIDISVKVADFLQTPTSTTTAQHLTVAVEEPTIAPSECPPKETEETEDEAMRFVMEMAFGLSEGTAVTAPIMSDAEEAALMRDLFGLADD</sequence>
<dbReference type="PANTHER" id="PTHR45969">
    <property type="entry name" value="RING ZINC FINGER PROTEIN-RELATED"/>
    <property type="match status" value="1"/>
</dbReference>
<dbReference type="Gene3D" id="6.10.140.100">
    <property type="match status" value="1"/>
</dbReference>
<organism evidence="5 6">
    <name type="scientific">Pristionchus pacificus</name>
    <name type="common">Parasitic nematode worm</name>
    <dbReference type="NCBI Taxonomy" id="54126"/>
    <lineage>
        <taxon>Eukaryota</taxon>
        <taxon>Metazoa</taxon>
        <taxon>Ecdysozoa</taxon>
        <taxon>Nematoda</taxon>
        <taxon>Chromadorea</taxon>
        <taxon>Rhabditida</taxon>
        <taxon>Rhabditina</taxon>
        <taxon>Diplogasteromorpha</taxon>
        <taxon>Diplogasteroidea</taxon>
        <taxon>Neodiplogasteridae</taxon>
        <taxon>Pristionchus</taxon>
    </lineage>
</organism>
<dbReference type="Proteomes" id="UP000005239">
    <property type="component" value="Unassembled WGS sequence"/>
</dbReference>